<dbReference type="PANTHER" id="PTHR21272:SF3">
    <property type="entry name" value="CATABOLIC 3-DEHYDROQUINASE"/>
    <property type="match status" value="1"/>
</dbReference>
<evidence type="ECO:0000256" key="5">
    <source>
        <dbReference type="ARBA" id="ARBA00012060"/>
    </source>
</evidence>
<dbReference type="GO" id="GO:0003855">
    <property type="term" value="F:3-dehydroquinate dehydratase activity"/>
    <property type="evidence" value="ECO:0007669"/>
    <property type="project" value="UniProtKB-UniRule"/>
</dbReference>
<feature type="binding site" evidence="8">
    <location>
        <position position="75"/>
    </location>
    <ligand>
        <name>substrate</name>
    </ligand>
</feature>
<feature type="active site" description="Proton acceptor" evidence="8 9">
    <location>
        <position position="24"/>
    </location>
</feature>
<dbReference type="UniPathway" id="UPA00053">
    <property type="reaction ID" value="UER00086"/>
</dbReference>
<gene>
    <name evidence="8" type="primary">aroQ</name>
    <name evidence="11" type="ORF">D9V28_15535</name>
</gene>
<dbReference type="AlphaFoldDB" id="A0A3L7ISE1"/>
<dbReference type="GO" id="GO:0009073">
    <property type="term" value="P:aromatic amino acid family biosynthetic process"/>
    <property type="evidence" value="ECO:0007669"/>
    <property type="project" value="UniProtKB-KW"/>
</dbReference>
<evidence type="ECO:0000313" key="11">
    <source>
        <dbReference type="EMBL" id="RLQ81148.1"/>
    </source>
</evidence>
<evidence type="ECO:0000256" key="7">
    <source>
        <dbReference type="ARBA" id="ARBA00023239"/>
    </source>
</evidence>
<evidence type="ECO:0000256" key="9">
    <source>
        <dbReference type="PIRSR" id="PIRSR001399-1"/>
    </source>
</evidence>
<dbReference type="RefSeq" id="WP_121660622.1">
    <property type="nucleotide sequence ID" value="NZ_BMEK01000004.1"/>
</dbReference>
<dbReference type="PROSITE" id="PS01029">
    <property type="entry name" value="DEHYDROQUINASE_II"/>
    <property type="match status" value="1"/>
</dbReference>
<evidence type="ECO:0000256" key="6">
    <source>
        <dbReference type="ARBA" id="ARBA00023141"/>
    </source>
</evidence>
<dbReference type="InterPro" id="IPR001874">
    <property type="entry name" value="DHquinase_II"/>
</dbReference>
<dbReference type="CDD" id="cd00466">
    <property type="entry name" value="DHQase_II"/>
    <property type="match status" value="1"/>
</dbReference>
<dbReference type="EC" id="4.2.1.10" evidence="5 8"/>
<comment type="caution">
    <text evidence="11">The sequence shown here is derived from an EMBL/GenBank/DDBJ whole genome shotgun (WGS) entry which is preliminary data.</text>
</comment>
<feature type="binding site" evidence="8">
    <location>
        <begin position="102"/>
        <end position="103"/>
    </location>
    <ligand>
        <name>substrate</name>
    </ligand>
</feature>
<dbReference type="PIRSF" id="PIRSF001399">
    <property type="entry name" value="DHquinase_II"/>
    <property type="match status" value="1"/>
</dbReference>
<sequence>MTRKLFVLNGPNLNMLGQRQPELYGSASLADVRADCTRVSGELGFDLFFQQTNAEHQMVEWLHDAYREKAAVVINPAGFSFGSVPVLDALLILNTPIVEIHITNIHARDEAHRHSLTSTAARAVIAGAGVFGYELAIRAADRLTTVATA</sequence>
<dbReference type="GO" id="GO:0019631">
    <property type="term" value="P:quinate catabolic process"/>
    <property type="evidence" value="ECO:0007669"/>
    <property type="project" value="TreeGrafter"/>
</dbReference>
<dbReference type="SUPFAM" id="SSF52304">
    <property type="entry name" value="Type II 3-dehydroquinate dehydratase"/>
    <property type="match status" value="1"/>
</dbReference>
<comment type="similarity">
    <text evidence="3 8">Belongs to the type-II 3-dehydroquinase family.</text>
</comment>
<comment type="catalytic activity">
    <reaction evidence="1 8">
        <text>3-dehydroquinate = 3-dehydroshikimate + H2O</text>
        <dbReference type="Rhea" id="RHEA:21096"/>
        <dbReference type="ChEBI" id="CHEBI:15377"/>
        <dbReference type="ChEBI" id="CHEBI:16630"/>
        <dbReference type="ChEBI" id="CHEBI:32364"/>
        <dbReference type="EC" id="4.2.1.10"/>
    </reaction>
</comment>
<name>A0A3L7ISE1_9MICO</name>
<evidence type="ECO:0000256" key="4">
    <source>
        <dbReference type="ARBA" id="ARBA00011193"/>
    </source>
</evidence>
<dbReference type="NCBIfam" id="NF003807">
    <property type="entry name" value="PRK05395.1-4"/>
    <property type="match status" value="1"/>
</dbReference>
<feature type="site" description="Transition state stabilizer" evidence="8 10">
    <location>
        <position position="19"/>
    </location>
</feature>
<dbReference type="InterPro" id="IPR018509">
    <property type="entry name" value="DHquinase_II_CS"/>
</dbReference>
<evidence type="ECO:0000256" key="1">
    <source>
        <dbReference type="ARBA" id="ARBA00001864"/>
    </source>
</evidence>
<comment type="subunit">
    <text evidence="4 8">Homododecamer.</text>
</comment>
<comment type="function">
    <text evidence="8">Catalyzes a trans-dehydration via an enolate intermediate.</text>
</comment>
<dbReference type="PANTHER" id="PTHR21272">
    <property type="entry name" value="CATABOLIC 3-DEHYDROQUINASE"/>
    <property type="match status" value="1"/>
</dbReference>
<keyword evidence="7 8" id="KW-0456">Lyase</keyword>
<feature type="active site" description="Proton donor" evidence="8 9">
    <location>
        <position position="101"/>
    </location>
</feature>
<evidence type="ECO:0000256" key="2">
    <source>
        <dbReference type="ARBA" id="ARBA00004902"/>
    </source>
</evidence>
<accession>A0A3L7ISE1</accession>
<keyword evidence="6 8" id="KW-0057">Aromatic amino acid biosynthesis</keyword>
<dbReference type="OrthoDB" id="9790793at2"/>
<keyword evidence="12" id="KW-1185">Reference proteome</keyword>
<reference evidence="11 12" key="1">
    <citation type="submission" date="2018-10" db="EMBL/GenBank/DDBJ databases">
        <authorList>
            <person name="Li J."/>
        </authorList>
    </citation>
    <scope>NUCLEOTIDE SEQUENCE [LARGE SCALE GENOMIC DNA]</scope>
    <source>
        <strain evidence="11 12">ZD1-4</strain>
    </source>
</reference>
<evidence type="ECO:0000256" key="3">
    <source>
        <dbReference type="ARBA" id="ARBA00011037"/>
    </source>
</evidence>
<dbReference type="Gene3D" id="3.40.50.9100">
    <property type="entry name" value="Dehydroquinase, class II"/>
    <property type="match status" value="1"/>
</dbReference>
<protein>
    <recommendedName>
        <fullName evidence="5 8">3-dehydroquinate dehydratase</fullName>
        <shortName evidence="8">3-dehydroquinase</shortName>
        <ecNumber evidence="5 8">4.2.1.10</ecNumber>
    </recommendedName>
    <alternativeName>
        <fullName evidence="8">Type II DHQase</fullName>
    </alternativeName>
</protein>
<evidence type="ECO:0000256" key="8">
    <source>
        <dbReference type="HAMAP-Rule" id="MF_00169"/>
    </source>
</evidence>
<proteinExistence type="inferred from homology"/>
<dbReference type="GO" id="GO:0009423">
    <property type="term" value="P:chorismate biosynthetic process"/>
    <property type="evidence" value="ECO:0007669"/>
    <property type="project" value="UniProtKB-UniRule"/>
</dbReference>
<dbReference type="GO" id="GO:0008652">
    <property type="term" value="P:amino acid biosynthetic process"/>
    <property type="evidence" value="ECO:0007669"/>
    <property type="project" value="UniProtKB-KW"/>
</dbReference>
<dbReference type="Pfam" id="PF01220">
    <property type="entry name" value="DHquinase_II"/>
    <property type="match status" value="1"/>
</dbReference>
<dbReference type="HAMAP" id="MF_00169">
    <property type="entry name" value="AroQ"/>
    <property type="match status" value="1"/>
</dbReference>
<dbReference type="EMBL" id="RCWJ01000005">
    <property type="protein sequence ID" value="RLQ81148.1"/>
    <property type="molecule type" value="Genomic_DNA"/>
</dbReference>
<comment type="pathway">
    <text evidence="2 8">Metabolic intermediate biosynthesis; chorismate biosynthesis; chorismate from D-erythrose 4-phosphate and phosphoenolpyruvate: step 3/7.</text>
</comment>
<evidence type="ECO:0000313" key="12">
    <source>
        <dbReference type="Proteomes" id="UP000282460"/>
    </source>
</evidence>
<dbReference type="NCBIfam" id="NF003806">
    <property type="entry name" value="PRK05395.1-3"/>
    <property type="match status" value="1"/>
</dbReference>
<comment type="caution">
    <text evidence="8">Lacks conserved residue(s) required for the propagation of feature annotation.</text>
</comment>
<organism evidence="11 12">
    <name type="scientific">Mycetocola zhadangensis</name>
    <dbReference type="NCBI Taxonomy" id="1164595"/>
    <lineage>
        <taxon>Bacteria</taxon>
        <taxon>Bacillati</taxon>
        <taxon>Actinomycetota</taxon>
        <taxon>Actinomycetes</taxon>
        <taxon>Micrococcales</taxon>
        <taxon>Microbacteriaceae</taxon>
        <taxon>Mycetocola</taxon>
    </lineage>
</organism>
<dbReference type="NCBIfam" id="NF003805">
    <property type="entry name" value="PRK05395.1-2"/>
    <property type="match status" value="1"/>
</dbReference>
<dbReference type="InterPro" id="IPR036441">
    <property type="entry name" value="DHquinase_II_sf"/>
</dbReference>
<keyword evidence="8" id="KW-0028">Amino-acid biosynthesis</keyword>
<dbReference type="Proteomes" id="UP000282460">
    <property type="component" value="Unassembled WGS sequence"/>
</dbReference>
<evidence type="ECO:0000256" key="10">
    <source>
        <dbReference type="PIRSR" id="PIRSR001399-3"/>
    </source>
</evidence>
<feature type="binding site" evidence="8">
    <location>
        <position position="88"/>
    </location>
    <ligand>
        <name>substrate</name>
    </ligand>
</feature>